<feature type="domain" description="Cytochrome c-552/4" evidence="3">
    <location>
        <begin position="77"/>
        <end position="104"/>
    </location>
</feature>
<keyword evidence="1 2" id="KW-0732">Signal</keyword>
<keyword evidence="5" id="KW-1185">Reference proteome</keyword>
<feature type="signal peptide" evidence="2">
    <location>
        <begin position="1"/>
        <end position="22"/>
    </location>
</feature>
<organism evidence="4 5">
    <name type="scientific">Rhodopirellula bahusiensis</name>
    <dbReference type="NCBI Taxonomy" id="2014065"/>
    <lineage>
        <taxon>Bacteria</taxon>
        <taxon>Pseudomonadati</taxon>
        <taxon>Planctomycetota</taxon>
        <taxon>Planctomycetia</taxon>
        <taxon>Pirellulales</taxon>
        <taxon>Pirellulaceae</taxon>
        <taxon>Rhodopirellula</taxon>
    </lineage>
</organism>
<evidence type="ECO:0000256" key="1">
    <source>
        <dbReference type="ARBA" id="ARBA00022729"/>
    </source>
</evidence>
<dbReference type="InterPro" id="IPR051829">
    <property type="entry name" value="Multiheme_Cytochr_ET"/>
</dbReference>
<dbReference type="EMBL" id="NIZW01000016">
    <property type="protein sequence ID" value="PHQ33518.1"/>
    <property type="molecule type" value="Genomic_DNA"/>
</dbReference>
<dbReference type="InterPro" id="IPR036280">
    <property type="entry name" value="Multihaem_cyt_sf"/>
</dbReference>
<dbReference type="SUPFAM" id="SSF48695">
    <property type="entry name" value="Multiheme cytochromes"/>
    <property type="match status" value="1"/>
</dbReference>
<dbReference type="InterPro" id="IPR023155">
    <property type="entry name" value="Cyt_c-552/4"/>
</dbReference>
<feature type="domain" description="Cytochrome c-552/4" evidence="3">
    <location>
        <begin position="204"/>
        <end position="240"/>
    </location>
</feature>
<comment type="caution">
    <text evidence="4">The sequence shown here is derived from an EMBL/GenBank/DDBJ whole genome shotgun (WGS) entry which is preliminary data.</text>
</comment>
<dbReference type="OrthoDB" id="234670at2"/>
<dbReference type="Pfam" id="PF13435">
    <property type="entry name" value="Cytochrome_C554"/>
    <property type="match status" value="2"/>
</dbReference>
<dbReference type="RefSeq" id="WP_099262356.1">
    <property type="nucleotide sequence ID" value="NZ_NIZW01000016.1"/>
</dbReference>
<evidence type="ECO:0000259" key="3">
    <source>
        <dbReference type="Pfam" id="PF13435"/>
    </source>
</evidence>
<feature type="chain" id="PRO_5013840993" description="Cytochrome c-552/4 domain-containing protein" evidence="2">
    <location>
        <begin position="23"/>
        <end position="635"/>
    </location>
</feature>
<sequence length="635" mass="70595">MSPVTRHCLMHWLWLSMAVAFIASSSVGCGQRPAVEREGASTSNWQDLLSSQATTLHDSEASNEWVTRPTDTIGSDACMECHPKQADAFKQTTHAQSMRRIQREELPLGGDFVDSESRRFYEAEMTDDGMQHRESIFGADGELIARNSIDLVYEIGSGAHAHTYLGKRDGYWIESPLTWYEQANQWGLSPGFDGEDSAMFDRAITTTCVFCHAGEVQADKVQSSQFSITHASIGCERCHGSGAQHVADQRSDQNLSLSELNIVHPGKIARENREAICSQCHLQGIVSSSSSDFDRWDFQPGELLSEHVTEFQLDEGEESFRIVGHTEQLHQSECYLQTEVLSCVTCHHPHPVSDQAVVYRDLCIGCHASSSSCDVPLSVRIETQQDQCQTCHMPKRPTDVTHAALHDHRIAVHDESYLLAELSIPESDSVPKSKKPRLVAISATDHLTKTERDRRRLLAFHSLASSGGLPGSMKDDFKIAQRELVELFKSGVNDASVRTTLANSYFAAGSWATAERLARSVVETEVAGSHASIGAMDVLARVALKRQDNEAARSSYQELTEMRRVSGDHFMLGVCELNANRIEPAIVAFEQALRIDSTLIVAHEYLAQIFQAENRMDRSRLHQQAARRLRGLSQN</sequence>
<evidence type="ECO:0000313" key="5">
    <source>
        <dbReference type="Proteomes" id="UP000225740"/>
    </source>
</evidence>
<dbReference type="AlphaFoldDB" id="A0A2G1W3A0"/>
<proteinExistence type="predicted"/>
<evidence type="ECO:0000313" key="4">
    <source>
        <dbReference type="EMBL" id="PHQ33518.1"/>
    </source>
</evidence>
<dbReference type="Proteomes" id="UP000225740">
    <property type="component" value="Unassembled WGS sequence"/>
</dbReference>
<gene>
    <name evidence="4" type="ORF">CEE69_19650</name>
</gene>
<dbReference type="PROSITE" id="PS51257">
    <property type="entry name" value="PROKAR_LIPOPROTEIN"/>
    <property type="match status" value="1"/>
</dbReference>
<evidence type="ECO:0000256" key="2">
    <source>
        <dbReference type="SAM" id="SignalP"/>
    </source>
</evidence>
<dbReference type="Gene3D" id="1.10.1130.10">
    <property type="entry name" value="Flavocytochrome C3, Chain A"/>
    <property type="match status" value="1"/>
</dbReference>
<dbReference type="Gene3D" id="1.25.40.10">
    <property type="entry name" value="Tetratricopeptide repeat domain"/>
    <property type="match status" value="1"/>
</dbReference>
<reference evidence="4 5" key="1">
    <citation type="submission" date="2017-06" db="EMBL/GenBank/DDBJ databases">
        <title>Description of Rhodopirellula bahusiensis sp. nov.</title>
        <authorList>
            <person name="Kizina J."/>
            <person name="Harder J."/>
        </authorList>
    </citation>
    <scope>NUCLEOTIDE SEQUENCE [LARGE SCALE GENOMIC DNA]</scope>
    <source>
        <strain evidence="4 5">SWK21</strain>
    </source>
</reference>
<protein>
    <recommendedName>
        <fullName evidence="3">Cytochrome c-552/4 domain-containing protein</fullName>
    </recommendedName>
</protein>
<accession>A0A2G1W3A0</accession>
<dbReference type="PANTHER" id="PTHR35038">
    <property type="entry name" value="DISSIMILATORY SULFITE REDUCTASE SIRA"/>
    <property type="match status" value="1"/>
</dbReference>
<dbReference type="SUPFAM" id="SSF48452">
    <property type="entry name" value="TPR-like"/>
    <property type="match status" value="1"/>
</dbReference>
<dbReference type="PANTHER" id="PTHR35038:SF8">
    <property type="entry name" value="C-TYPE POLYHEME CYTOCHROME OMCC"/>
    <property type="match status" value="1"/>
</dbReference>
<dbReference type="InterPro" id="IPR011990">
    <property type="entry name" value="TPR-like_helical_dom_sf"/>
</dbReference>
<name>A0A2G1W3A0_9BACT</name>
<dbReference type="GeneID" id="90610223"/>